<dbReference type="PROSITE" id="PS50191">
    <property type="entry name" value="CRAL_TRIO"/>
    <property type="match status" value="1"/>
</dbReference>
<dbReference type="Gene3D" id="3.40.525.10">
    <property type="entry name" value="CRAL-TRIO lipid binding domain"/>
    <property type="match status" value="1"/>
</dbReference>
<dbReference type="SMART" id="SM00516">
    <property type="entry name" value="SEC14"/>
    <property type="match status" value="1"/>
</dbReference>
<dbReference type="SUPFAM" id="SSF52087">
    <property type="entry name" value="CRAL/TRIO domain"/>
    <property type="match status" value="1"/>
</dbReference>
<dbReference type="OMA" id="WRVEYGV"/>
<keyword evidence="2" id="KW-0472">Membrane</keyword>
<dbReference type="Pfam" id="PF00650">
    <property type="entry name" value="CRAL_TRIO"/>
    <property type="match status" value="1"/>
</dbReference>
<evidence type="ECO:0000256" key="1">
    <source>
        <dbReference type="SAM" id="MobiDB-lite"/>
    </source>
</evidence>
<feature type="non-terminal residue" evidence="4">
    <location>
        <position position="1"/>
    </location>
</feature>
<organism evidence="4 5">
    <name type="scientific">Taxus chinensis</name>
    <name type="common">Chinese yew</name>
    <name type="synonym">Taxus wallichiana var. chinensis</name>
    <dbReference type="NCBI Taxonomy" id="29808"/>
    <lineage>
        <taxon>Eukaryota</taxon>
        <taxon>Viridiplantae</taxon>
        <taxon>Streptophyta</taxon>
        <taxon>Embryophyta</taxon>
        <taxon>Tracheophyta</taxon>
        <taxon>Spermatophyta</taxon>
        <taxon>Pinopsida</taxon>
        <taxon>Pinidae</taxon>
        <taxon>Conifers II</taxon>
        <taxon>Cupressales</taxon>
        <taxon>Taxaceae</taxon>
        <taxon>Taxus</taxon>
    </lineage>
</organism>
<dbReference type="EMBL" id="JAHRHJ020000001">
    <property type="protein sequence ID" value="KAH9329171.1"/>
    <property type="molecule type" value="Genomic_DNA"/>
</dbReference>
<dbReference type="PANTHER" id="PTHR46277:SF3">
    <property type="entry name" value="BINDING PROTEIN, PUTATIVE-RELATED"/>
    <property type="match status" value="1"/>
</dbReference>
<evidence type="ECO:0000313" key="5">
    <source>
        <dbReference type="Proteomes" id="UP000824469"/>
    </source>
</evidence>
<evidence type="ECO:0000313" key="4">
    <source>
        <dbReference type="EMBL" id="KAH9329171.1"/>
    </source>
</evidence>
<dbReference type="AlphaFoldDB" id="A0AA38GVK3"/>
<keyword evidence="2" id="KW-0812">Transmembrane</keyword>
<keyword evidence="5" id="KW-1185">Reference proteome</keyword>
<feature type="region of interest" description="Disordered" evidence="1">
    <location>
        <begin position="1"/>
        <end position="22"/>
    </location>
</feature>
<feature type="domain" description="CRAL-TRIO" evidence="3">
    <location>
        <begin position="90"/>
        <end position="245"/>
    </location>
</feature>
<evidence type="ECO:0000256" key="2">
    <source>
        <dbReference type="SAM" id="Phobius"/>
    </source>
</evidence>
<feature type="transmembrane region" description="Helical" evidence="2">
    <location>
        <begin position="191"/>
        <end position="211"/>
    </location>
</feature>
<name>A0AA38GVK3_TAXCH</name>
<dbReference type="Proteomes" id="UP000824469">
    <property type="component" value="Unassembled WGS sequence"/>
</dbReference>
<sequence length="245" mass="28194">MDLRSASGQNGANGDSNPDESQYISAADRVKIMSMRAIVEREDPASKVADDATLQRFLYARESNVQNASELYLKYRKWRQNFVPHGYISEASITNELEKNMVSMQGFDKKGRPIAVVILNRHKPCHKALEDLKRFFVYSFDKMSSSASGGQEKFTIIADLEGWAYKHVDIRGYLAILEILQSYYPERLGKLYIIHLPYIFWAAWNIVYPFIDRNTRQKILLVDKKDIRATLLNDIDESQLPAIYG</sequence>
<reference evidence="4 5" key="1">
    <citation type="journal article" date="2021" name="Nat. Plants">
        <title>The Taxus genome provides insights into paclitaxel biosynthesis.</title>
        <authorList>
            <person name="Xiong X."/>
            <person name="Gou J."/>
            <person name="Liao Q."/>
            <person name="Li Y."/>
            <person name="Zhou Q."/>
            <person name="Bi G."/>
            <person name="Li C."/>
            <person name="Du R."/>
            <person name="Wang X."/>
            <person name="Sun T."/>
            <person name="Guo L."/>
            <person name="Liang H."/>
            <person name="Lu P."/>
            <person name="Wu Y."/>
            <person name="Zhang Z."/>
            <person name="Ro D.K."/>
            <person name="Shang Y."/>
            <person name="Huang S."/>
            <person name="Yan J."/>
        </authorList>
    </citation>
    <scope>NUCLEOTIDE SEQUENCE [LARGE SCALE GENOMIC DNA]</scope>
    <source>
        <strain evidence="4">Ta-2019</strain>
    </source>
</reference>
<dbReference type="InterPro" id="IPR036865">
    <property type="entry name" value="CRAL-TRIO_dom_sf"/>
</dbReference>
<dbReference type="InterPro" id="IPR036273">
    <property type="entry name" value="CRAL/TRIO_N_dom_sf"/>
</dbReference>
<comment type="caution">
    <text evidence="4">The sequence shown here is derived from an EMBL/GenBank/DDBJ whole genome shotgun (WGS) entry which is preliminary data.</text>
</comment>
<protein>
    <recommendedName>
        <fullName evidence="3">CRAL-TRIO domain-containing protein</fullName>
    </recommendedName>
</protein>
<proteinExistence type="predicted"/>
<dbReference type="CDD" id="cd00170">
    <property type="entry name" value="SEC14"/>
    <property type="match status" value="1"/>
</dbReference>
<evidence type="ECO:0000259" key="3">
    <source>
        <dbReference type="PROSITE" id="PS50191"/>
    </source>
</evidence>
<dbReference type="PANTHER" id="PTHR46277">
    <property type="entry name" value="OS03G0850700 PROTEIN"/>
    <property type="match status" value="1"/>
</dbReference>
<dbReference type="InterPro" id="IPR001251">
    <property type="entry name" value="CRAL-TRIO_dom"/>
</dbReference>
<keyword evidence="2" id="KW-1133">Transmembrane helix</keyword>
<accession>A0AA38GVK3</accession>
<dbReference type="SUPFAM" id="SSF46938">
    <property type="entry name" value="CRAL/TRIO N-terminal domain"/>
    <property type="match status" value="1"/>
</dbReference>
<gene>
    <name evidence="4" type="ORF">KI387_001279</name>
</gene>